<dbReference type="VEuPathDB" id="FungiDB:PGTG_22709"/>
<dbReference type="Proteomes" id="UP000008783">
    <property type="component" value="Unassembled WGS sequence"/>
</dbReference>
<protein>
    <submittedName>
        <fullName evidence="2">Uncharacterized protein</fullName>
    </submittedName>
</protein>
<feature type="region of interest" description="Disordered" evidence="1">
    <location>
        <begin position="1"/>
        <end position="20"/>
    </location>
</feature>
<evidence type="ECO:0000313" key="3">
    <source>
        <dbReference type="Proteomes" id="UP000008783"/>
    </source>
</evidence>
<keyword evidence="3" id="KW-1185">Reference proteome</keyword>
<feature type="region of interest" description="Disordered" evidence="1">
    <location>
        <begin position="36"/>
        <end position="55"/>
    </location>
</feature>
<reference evidence="3" key="1">
    <citation type="journal article" date="2011" name="Proc. Natl. Acad. Sci. U.S.A.">
        <title>Obligate biotrophy features unraveled by the genomic analysis of rust fungi.</title>
        <authorList>
            <person name="Duplessis S."/>
            <person name="Cuomo C.A."/>
            <person name="Lin Y.-C."/>
            <person name="Aerts A."/>
            <person name="Tisserant E."/>
            <person name="Veneault-Fourrey C."/>
            <person name="Joly D.L."/>
            <person name="Hacquard S."/>
            <person name="Amselem J."/>
            <person name="Cantarel B.L."/>
            <person name="Chiu R."/>
            <person name="Coutinho P.M."/>
            <person name="Feau N."/>
            <person name="Field M."/>
            <person name="Frey P."/>
            <person name="Gelhaye E."/>
            <person name="Goldberg J."/>
            <person name="Grabherr M.G."/>
            <person name="Kodira C.D."/>
            <person name="Kohler A."/>
            <person name="Kuees U."/>
            <person name="Lindquist E.A."/>
            <person name="Lucas S.M."/>
            <person name="Mago R."/>
            <person name="Mauceli E."/>
            <person name="Morin E."/>
            <person name="Murat C."/>
            <person name="Pangilinan J.L."/>
            <person name="Park R."/>
            <person name="Pearson M."/>
            <person name="Quesneville H."/>
            <person name="Rouhier N."/>
            <person name="Sakthikumar S."/>
            <person name="Salamov A.A."/>
            <person name="Schmutz J."/>
            <person name="Selles B."/>
            <person name="Shapiro H."/>
            <person name="Tanguay P."/>
            <person name="Tuskan G.A."/>
            <person name="Henrissat B."/>
            <person name="Van de Peer Y."/>
            <person name="Rouze P."/>
            <person name="Ellis J.G."/>
            <person name="Dodds P.N."/>
            <person name="Schein J.E."/>
            <person name="Zhong S."/>
            <person name="Hamelin R.C."/>
            <person name="Grigoriev I.V."/>
            <person name="Szabo L.J."/>
            <person name="Martin F."/>
        </authorList>
    </citation>
    <scope>NUCLEOTIDE SEQUENCE [LARGE SCALE GENOMIC DNA]</scope>
    <source>
        <strain evidence="3">CRL 75-36-700-3 / race SCCL</strain>
    </source>
</reference>
<dbReference type="InParanoid" id="H6QVD3"/>
<dbReference type="AlphaFoldDB" id="H6QVD3"/>
<dbReference type="RefSeq" id="XP_003888532.1">
    <property type="nucleotide sequence ID" value="XM_003888483.1"/>
</dbReference>
<evidence type="ECO:0000313" key="2">
    <source>
        <dbReference type="EMBL" id="EHS62862.1"/>
    </source>
</evidence>
<gene>
    <name evidence="2" type="ORF">PGTG_22709</name>
</gene>
<evidence type="ECO:0000256" key="1">
    <source>
        <dbReference type="SAM" id="MobiDB-lite"/>
    </source>
</evidence>
<dbReference type="EMBL" id="DS178397">
    <property type="protein sequence ID" value="EHS62862.1"/>
    <property type="molecule type" value="Genomic_DNA"/>
</dbReference>
<sequence>MANQTWTGPEPPITHPDGTVEYVRPYDHAVRRELYGNRRSRRLRNRSPPITPPPPSLTLTRHIQTPANIFDTDEEADNEVMTHIAQELAPDTPEVTLQAAIDAIPTSLAEQLGLLDIAPERIELAIQLMNVPEEHQWPLTVIMLMRGDPNPEPAGATAAQSMPAPPELACHPRGRRNHTFAFPLALQV</sequence>
<proteinExistence type="predicted"/>
<name>H6QVD3_PUCGT</name>
<dbReference type="HOGENOM" id="CLU_1441703_0_0_1"/>
<organism evidence="2 3">
    <name type="scientific">Puccinia graminis f. sp. tritici (strain CRL 75-36-700-3 / race SCCL)</name>
    <name type="common">Black stem rust fungus</name>
    <dbReference type="NCBI Taxonomy" id="418459"/>
    <lineage>
        <taxon>Eukaryota</taxon>
        <taxon>Fungi</taxon>
        <taxon>Dikarya</taxon>
        <taxon>Basidiomycota</taxon>
        <taxon>Pucciniomycotina</taxon>
        <taxon>Pucciniomycetes</taxon>
        <taxon>Pucciniales</taxon>
        <taxon>Pucciniaceae</taxon>
        <taxon>Puccinia</taxon>
    </lineage>
</organism>
<dbReference type="GeneID" id="13540817"/>
<accession>H6QVD3</accession>
<dbReference type="KEGG" id="pgr:PGTG_22709"/>